<reference evidence="2 3" key="1">
    <citation type="submission" date="2019-03" db="EMBL/GenBank/DDBJ databases">
        <title>Single cell metagenomics reveals metabolic interactions within the superorganism composed of flagellate Streblomastix strix and complex community of Bacteroidetes bacteria on its surface.</title>
        <authorList>
            <person name="Treitli S.C."/>
            <person name="Kolisko M."/>
            <person name="Husnik F."/>
            <person name="Keeling P."/>
            <person name="Hampl V."/>
        </authorList>
    </citation>
    <scope>NUCLEOTIDE SEQUENCE [LARGE SCALE GENOMIC DNA]</scope>
    <source>
        <strain evidence="2">ST1C</strain>
    </source>
</reference>
<dbReference type="EMBL" id="SNRW01014311">
    <property type="protein sequence ID" value="KAA6371610.1"/>
    <property type="molecule type" value="Genomic_DNA"/>
</dbReference>
<evidence type="ECO:0000313" key="2">
    <source>
        <dbReference type="EMBL" id="KAA6371610.1"/>
    </source>
</evidence>
<organism evidence="2 3">
    <name type="scientific">Streblomastix strix</name>
    <dbReference type="NCBI Taxonomy" id="222440"/>
    <lineage>
        <taxon>Eukaryota</taxon>
        <taxon>Metamonada</taxon>
        <taxon>Preaxostyla</taxon>
        <taxon>Oxymonadida</taxon>
        <taxon>Streblomastigidae</taxon>
        <taxon>Streblomastix</taxon>
    </lineage>
</organism>
<feature type="region of interest" description="Disordered" evidence="1">
    <location>
        <begin position="1"/>
        <end position="27"/>
    </location>
</feature>
<gene>
    <name evidence="2" type="ORF">EZS28_032865</name>
</gene>
<name>A0A5J4UNQ3_9EUKA</name>
<evidence type="ECO:0000256" key="1">
    <source>
        <dbReference type="SAM" id="MobiDB-lite"/>
    </source>
</evidence>
<dbReference type="AlphaFoldDB" id="A0A5J4UNQ3"/>
<dbReference type="Proteomes" id="UP000324800">
    <property type="component" value="Unassembled WGS sequence"/>
</dbReference>
<accession>A0A5J4UNQ3</accession>
<evidence type="ECO:0000313" key="3">
    <source>
        <dbReference type="Proteomes" id="UP000324800"/>
    </source>
</evidence>
<comment type="caution">
    <text evidence="2">The sequence shown here is derived from an EMBL/GenBank/DDBJ whole genome shotgun (WGS) entry which is preliminary data.</text>
</comment>
<protein>
    <submittedName>
        <fullName evidence="2">Uncharacterized protein</fullName>
    </submittedName>
</protein>
<feature type="non-terminal residue" evidence="2">
    <location>
        <position position="357"/>
    </location>
</feature>
<proteinExistence type="predicted"/>
<sequence length="357" mass="41442">MDGYEKRKQMEESARLQRTQQRNGEDSFQDGQCLVDYGFDATWNVCNDIRFEKYIQSHKYGRKTTAIYGFPILGKGIQIHMDAIWMEPNLCDILQCPETSIERNQNEMEDRVGELYRRYTINERRLYIIGEGHIGNNRFSEQFRMENSNGEMYYQSNERVRIHQLEMEYRKIGGKYSLNLKKITEVENQELDEICGIAQENTNESDCIFTGRAKFLEDLVSKSIIAHAVGKKIESNDTQKREVRSLVRGNEDNSWGLDVVEVAVETESTVMFRDEANDLYDDYRRKKGLSGSFFGRNQLNELGLMDCIKGVGQKLVFKKFKLERISSNTDGYYEVQGIAGSKYNTIDINRQRSSGVP</sequence>
<feature type="compositionally biased region" description="Basic and acidic residues" evidence="1">
    <location>
        <begin position="1"/>
        <end position="15"/>
    </location>
</feature>